<protein>
    <recommendedName>
        <fullName evidence="3">STAS/SEC14 domain-containing protein</fullName>
    </recommendedName>
</protein>
<sequence>MRDGSGMQARFNIDVEPWVGLITITLSGFFYPEDAARYVAARNSAQTKLRTQPNEHVTLVDLRNVRIQLQDSVTLFRQTMTDPAARSRRLALVTAGGLSKLQVQRAAAGRGASFFTCFDEARRWLLEGSLAPA</sequence>
<accession>A0ABN1HZL5</accession>
<evidence type="ECO:0008006" key="3">
    <source>
        <dbReference type="Google" id="ProtNLM"/>
    </source>
</evidence>
<comment type="caution">
    <text evidence="1">The sequence shown here is derived from an EMBL/GenBank/DDBJ whole genome shotgun (WGS) entry which is preliminary data.</text>
</comment>
<gene>
    <name evidence="1" type="ORF">GCM10009102_29570</name>
</gene>
<organism evidence="1 2">
    <name type="scientific">Sphingomonas insulae</name>
    <dbReference type="NCBI Taxonomy" id="424800"/>
    <lineage>
        <taxon>Bacteria</taxon>
        <taxon>Pseudomonadati</taxon>
        <taxon>Pseudomonadota</taxon>
        <taxon>Alphaproteobacteria</taxon>
        <taxon>Sphingomonadales</taxon>
        <taxon>Sphingomonadaceae</taxon>
        <taxon>Sphingomonas</taxon>
    </lineage>
</organism>
<evidence type="ECO:0000313" key="2">
    <source>
        <dbReference type="Proteomes" id="UP001500238"/>
    </source>
</evidence>
<dbReference type="EMBL" id="BAAAES010000011">
    <property type="protein sequence ID" value="GAA0675404.1"/>
    <property type="molecule type" value="Genomic_DNA"/>
</dbReference>
<reference evidence="1 2" key="1">
    <citation type="journal article" date="2019" name="Int. J. Syst. Evol. Microbiol.">
        <title>The Global Catalogue of Microorganisms (GCM) 10K type strain sequencing project: providing services to taxonomists for standard genome sequencing and annotation.</title>
        <authorList>
            <consortium name="The Broad Institute Genomics Platform"/>
            <consortium name="The Broad Institute Genome Sequencing Center for Infectious Disease"/>
            <person name="Wu L."/>
            <person name="Ma J."/>
        </authorList>
    </citation>
    <scope>NUCLEOTIDE SEQUENCE [LARGE SCALE GENOMIC DNA]</scope>
    <source>
        <strain evidence="1 2">JCM 14603</strain>
    </source>
</reference>
<keyword evidence="2" id="KW-1185">Reference proteome</keyword>
<proteinExistence type="predicted"/>
<dbReference type="Proteomes" id="UP001500238">
    <property type="component" value="Unassembled WGS sequence"/>
</dbReference>
<name>A0ABN1HZL5_9SPHN</name>
<evidence type="ECO:0000313" key="1">
    <source>
        <dbReference type="EMBL" id="GAA0675404.1"/>
    </source>
</evidence>